<protein>
    <submittedName>
        <fullName evidence="1">Uncharacterized protein</fullName>
    </submittedName>
</protein>
<accession>A0A151NUG2</accession>
<gene>
    <name evidence="1" type="ORF">Y1Q_0009588</name>
</gene>
<reference evidence="1 2" key="1">
    <citation type="journal article" date="2012" name="Genome Biol.">
        <title>Sequencing three crocodilian genomes to illuminate the evolution of archosaurs and amniotes.</title>
        <authorList>
            <person name="St John J.A."/>
            <person name="Braun E.L."/>
            <person name="Isberg S.R."/>
            <person name="Miles L.G."/>
            <person name="Chong A.Y."/>
            <person name="Gongora J."/>
            <person name="Dalzell P."/>
            <person name="Moran C."/>
            <person name="Bed'hom B."/>
            <person name="Abzhanov A."/>
            <person name="Burgess S.C."/>
            <person name="Cooksey A.M."/>
            <person name="Castoe T.A."/>
            <person name="Crawford N.G."/>
            <person name="Densmore L.D."/>
            <person name="Drew J.C."/>
            <person name="Edwards S.V."/>
            <person name="Faircloth B.C."/>
            <person name="Fujita M.K."/>
            <person name="Greenwold M.J."/>
            <person name="Hoffmann F.G."/>
            <person name="Howard J.M."/>
            <person name="Iguchi T."/>
            <person name="Janes D.E."/>
            <person name="Khan S.Y."/>
            <person name="Kohno S."/>
            <person name="de Koning A.J."/>
            <person name="Lance S.L."/>
            <person name="McCarthy F.M."/>
            <person name="McCormack J.E."/>
            <person name="Merchant M.E."/>
            <person name="Peterson D.G."/>
            <person name="Pollock D.D."/>
            <person name="Pourmand N."/>
            <person name="Raney B.J."/>
            <person name="Roessler K.A."/>
            <person name="Sanford J.R."/>
            <person name="Sawyer R.H."/>
            <person name="Schmidt C.J."/>
            <person name="Triplett E.W."/>
            <person name="Tuberville T.D."/>
            <person name="Venegas-Anaya M."/>
            <person name="Howard J.T."/>
            <person name="Jarvis E.D."/>
            <person name="Guillette L.J.Jr."/>
            <person name="Glenn T.C."/>
            <person name="Green R.E."/>
            <person name="Ray D.A."/>
        </authorList>
    </citation>
    <scope>NUCLEOTIDE SEQUENCE [LARGE SCALE GENOMIC DNA]</scope>
    <source>
        <strain evidence="1">KSC_2009_1</strain>
    </source>
</reference>
<keyword evidence="2" id="KW-1185">Reference proteome</keyword>
<evidence type="ECO:0000313" key="2">
    <source>
        <dbReference type="Proteomes" id="UP000050525"/>
    </source>
</evidence>
<evidence type="ECO:0000313" key="1">
    <source>
        <dbReference type="EMBL" id="KYO40571.1"/>
    </source>
</evidence>
<dbReference type="Proteomes" id="UP000050525">
    <property type="component" value="Unassembled WGS sequence"/>
</dbReference>
<dbReference type="AlphaFoldDB" id="A0A151NUG2"/>
<dbReference type="EMBL" id="AKHW03001922">
    <property type="protein sequence ID" value="KYO40571.1"/>
    <property type="molecule type" value="Genomic_DNA"/>
</dbReference>
<proteinExistence type="predicted"/>
<sequence>MKQDIPACLRWALVSTVLQEEMPPVVAENEDKDCESAQKNKIVLDSCGTWDKQRLQFSTVAFQEDYIY</sequence>
<comment type="caution">
    <text evidence="1">The sequence shown here is derived from an EMBL/GenBank/DDBJ whole genome shotgun (WGS) entry which is preliminary data.</text>
</comment>
<name>A0A151NUG2_ALLMI</name>
<organism evidence="1 2">
    <name type="scientific">Alligator mississippiensis</name>
    <name type="common">American alligator</name>
    <dbReference type="NCBI Taxonomy" id="8496"/>
    <lineage>
        <taxon>Eukaryota</taxon>
        <taxon>Metazoa</taxon>
        <taxon>Chordata</taxon>
        <taxon>Craniata</taxon>
        <taxon>Vertebrata</taxon>
        <taxon>Euteleostomi</taxon>
        <taxon>Archelosauria</taxon>
        <taxon>Archosauria</taxon>
        <taxon>Crocodylia</taxon>
        <taxon>Alligatoridae</taxon>
        <taxon>Alligatorinae</taxon>
        <taxon>Alligator</taxon>
    </lineage>
</organism>